<dbReference type="EMBL" id="LR865430">
    <property type="protein sequence ID" value="CAD2105380.1"/>
    <property type="molecule type" value="Genomic_DNA"/>
</dbReference>
<evidence type="ECO:0000256" key="1">
    <source>
        <dbReference type="SAM" id="MobiDB-lite"/>
    </source>
</evidence>
<dbReference type="Proteomes" id="UP000515697">
    <property type="component" value="Chromosome PVSEL_09"/>
</dbReference>
<accession>A0A6V7T054</accession>
<organism evidence="3 4">
    <name type="scientific">Plasmodium vinckei</name>
    <dbReference type="NCBI Taxonomy" id="5860"/>
    <lineage>
        <taxon>Eukaryota</taxon>
        <taxon>Sar</taxon>
        <taxon>Alveolata</taxon>
        <taxon>Apicomplexa</taxon>
        <taxon>Aconoidasida</taxon>
        <taxon>Haemosporida</taxon>
        <taxon>Plasmodiidae</taxon>
        <taxon>Plasmodium</taxon>
        <taxon>Plasmodium (Vinckeia)</taxon>
    </lineage>
</organism>
<dbReference type="VEuPathDB" id="PlasmoDB:PVSEL_0904940"/>
<proteinExistence type="predicted"/>
<feature type="compositionally biased region" description="Basic and acidic residues" evidence="1">
    <location>
        <begin position="346"/>
        <end position="361"/>
    </location>
</feature>
<dbReference type="VEuPathDB" id="PlasmoDB:PVVCY_0201660"/>
<dbReference type="AlphaFoldDB" id="A0A6V7T054"/>
<feature type="compositionally biased region" description="Polar residues" evidence="1">
    <location>
        <begin position="536"/>
        <end position="546"/>
    </location>
</feature>
<feature type="region of interest" description="Disordered" evidence="1">
    <location>
        <begin position="536"/>
        <end position="627"/>
    </location>
</feature>
<feature type="compositionally biased region" description="Polar residues" evidence="1">
    <location>
        <begin position="314"/>
        <end position="326"/>
    </location>
</feature>
<dbReference type="VEuPathDB" id="PlasmoDB:PVBDA_1000110"/>
<feature type="region of interest" description="Disordered" evidence="1">
    <location>
        <begin position="641"/>
        <end position="663"/>
    </location>
</feature>
<evidence type="ECO:0000313" key="4">
    <source>
        <dbReference type="Proteomes" id="UP000515697"/>
    </source>
</evidence>
<dbReference type="Pfam" id="PF06022">
    <property type="entry name" value="Cir_Bir_Yir"/>
    <property type="match status" value="1"/>
</dbReference>
<gene>
    <name evidence="3" type="ORF">PVSEL_0904940</name>
</gene>
<protein>
    <submittedName>
        <fullName evidence="3">PIR protein CIR protein</fullName>
    </submittedName>
</protein>
<dbReference type="VEuPathDB" id="PlasmoDB:PVBDA_0300020"/>
<feature type="compositionally biased region" description="Low complexity" evidence="1">
    <location>
        <begin position="411"/>
        <end position="424"/>
    </location>
</feature>
<feature type="transmembrane region" description="Helical" evidence="2">
    <location>
        <begin position="770"/>
        <end position="790"/>
    </location>
</feature>
<keyword evidence="2" id="KW-0472">Membrane</keyword>
<dbReference type="VEuPathDB" id="PlasmoDB:PVPCR_0301860"/>
<evidence type="ECO:0000256" key="2">
    <source>
        <dbReference type="SAM" id="Phobius"/>
    </source>
</evidence>
<feature type="compositionally biased region" description="Pro residues" evidence="1">
    <location>
        <begin position="565"/>
        <end position="599"/>
    </location>
</feature>
<name>A0A6V7T054_PLAVN</name>
<feature type="compositionally biased region" description="Low complexity" evidence="1">
    <location>
        <begin position="600"/>
        <end position="616"/>
    </location>
</feature>
<dbReference type="VEuPathDB" id="PlasmoDB:PVLDE_0502640"/>
<feature type="transmembrane region" description="Helical" evidence="2">
    <location>
        <begin position="689"/>
        <end position="710"/>
    </location>
</feature>
<feature type="region of interest" description="Disordered" evidence="1">
    <location>
        <begin position="303"/>
        <end position="447"/>
    </location>
</feature>
<keyword evidence="2" id="KW-0812">Transmembrane</keyword>
<dbReference type="InterPro" id="IPR006477">
    <property type="entry name" value="Yir_bir_cir"/>
</dbReference>
<keyword evidence="2" id="KW-1133">Transmembrane helix</keyword>
<sequence>MAEKACKLLREVDDLFTDGNVDVTKYNAFTACHSYCPYENRKSRPCKNNYERINALGVYLYQKLVSIAKDFKGEGDNGNRHIEIFMMWLGDKLFKIDNDYKKTLEESYKNYLDSHTGNYKYWNVVGSKKEYKIANVWYMSELYNLLNCICNIVIEYNKKNKNTKKIENYSSQCHQKFTSIYKDIKDCYSYFHLLKFLKNIYDGIRNDAIKKDDDLKATIRKNAIRRNAIISEIIKKFNISPQIKDPKKILEYVLNASTVSLIDLTPSDWNQRFPNDSDNITDFHTQKCVNSYHEFVEELKKQKELESKNRPKAQPQTDPQSETSTKLPAAPQASQQSGANSQSGAKDSDKGQGASKIEKTDSGTQKGNLNSEGGGKGGTNNLSGSTGGGPGSGAPSLQSDQGGSPGGSGSQGDSSNQGGSVDGSKASGDQAGTHPSGKSNEHLPSNWGMNLNLMSHIPSASDVYQSSKNILTSATNQVSNVYNSAMTIAQDTYNKTVDIAKNTYGNVVSTVKDTYTRSTDYISGAVNSITIQLNPFGSSQLGDNQPGSNSSGGGTDTSNQSQPNPKQPVNPPPPPSLPPSPSPSPSTPQPQTPPDPQAPLDPQTPSDPSSPKSLDPQPIPTHNSKCPIQQIASTDGNRASQIPLSAQGTLPSSITDPSTQWNGNTTGIVVKVKEISSIWCIGSNNKCDITGISIIVISISIILTIMYKYLSLGCTSKSKRKKSVKKVINSIGGKRPIQIIIKSYDRNKDLKPVINSVGRKKNPLLNIYKLMQADPVPFINVFFLLIFFVYKRQLNYLEL</sequence>
<evidence type="ECO:0000313" key="3">
    <source>
        <dbReference type="EMBL" id="CAD2105380.1"/>
    </source>
</evidence>
<feature type="compositionally biased region" description="Low complexity" evidence="1">
    <location>
        <begin position="328"/>
        <end position="345"/>
    </location>
</feature>
<reference evidence="3 4" key="1">
    <citation type="submission" date="2020-08" db="EMBL/GenBank/DDBJ databases">
        <authorList>
            <person name="Ramaprasad A."/>
        </authorList>
    </citation>
    <scope>NUCLEOTIDE SEQUENCE [LARGE SCALE GENOMIC DNA]</scope>
</reference>